<accession>A0A0F9PXC2</accession>
<protein>
    <submittedName>
        <fullName evidence="2">Uncharacterized protein</fullName>
    </submittedName>
</protein>
<dbReference type="AlphaFoldDB" id="A0A0F9PXC2"/>
<evidence type="ECO:0000313" key="2">
    <source>
        <dbReference type="EMBL" id="KKN29402.1"/>
    </source>
</evidence>
<organism evidence="2">
    <name type="scientific">marine sediment metagenome</name>
    <dbReference type="NCBI Taxonomy" id="412755"/>
    <lineage>
        <taxon>unclassified sequences</taxon>
        <taxon>metagenomes</taxon>
        <taxon>ecological metagenomes</taxon>
    </lineage>
</organism>
<feature type="region of interest" description="Disordered" evidence="1">
    <location>
        <begin position="187"/>
        <end position="206"/>
    </location>
</feature>
<reference evidence="2" key="1">
    <citation type="journal article" date="2015" name="Nature">
        <title>Complex archaea that bridge the gap between prokaryotes and eukaryotes.</title>
        <authorList>
            <person name="Spang A."/>
            <person name="Saw J.H."/>
            <person name="Jorgensen S.L."/>
            <person name="Zaremba-Niedzwiedzka K."/>
            <person name="Martijn J."/>
            <person name="Lind A.E."/>
            <person name="van Eijk R."/>
            <person name="Schleper C."/>
            <person name="Guy L."/>
            <person name="Ettema T.J."/>
        </authorList>
    </citation>
    <scope>NUCLEOTIDE SEQUENCE</scope>
</reference>
<feature type="non-terminal residue" evidence="2">
    <location>
        <position position="1"/>
    </location>
</feature>
<gene>
    <name evidence="2" type="ORF">LCGC14_0844300</name>
</gene>
<comment type="caution">
    <text evidence="2">The sequence shown here is derived from an EMBL/GenBank/DDBJ whole genome shotgun (WGS) entry which is preliminary data.</text>
</comment>
<dbReference type="EMBL" id="LAZR01002490">
    <property type="protein sequence ID" value="KKN29402.1"/>
    <property type="molecule type" value="Genomic_DNA"/>
</dbReference>
<proteinExistence type="predicted"/>
<evidence type="ECO:0000256" key="1">
    <source>
        <dbReference type="SAM" id="MobiDB-lite"/>
    </source>
</evidence>
<feature type="compositionally biased region" description="Basic and acidic residues" evidence="1">
    <location>
        <begin position="193"/>
        <end position="206"/>
    </location>
</feature>
<name>A0A0F9PXC2_9ZZZZ</name>
<sequence>SPNNVKAKKMTDYPTLEELTKAIAWSIEQGGNDNYLLNDNGLPYIWGYYLHVVTEQRGPVLKGQTRSQLFAFLEGKPQPTDEELPSYNIDWDIRNQASDSYCTLKQEDGSTVTMMGTFDFDTAEQGAERWLAQIKERTAKGLWTTSEERQARDKEIKKEFQDYFDAHCSDDGDCEWKGSCEVRWPGGHGLRGCRRENSDDEDMWKQ</sequence>